<proteinExistence type="inferred from homology"/>
<organism evidence="6 7">
    <name type="scientific">Candidatus Vogelbacteria bacterium CG10_big_fil_rev_8_21_14_0_10_50_13</name>
    <dbReference type="NCBI Taxonomy" id="1975044"/>
    <lineage>
        <taxon>Bacteria</taxon>
        <taxon>Candidatus Vogeliibacteriota</taxon>
    </lineage>
</organism>
<dbReference type="PROSITE" id="PS00903">
    <property type="entry name" value="CYT_DCMP_DEAMINASES_1"/>
    <property type="match status" value="1"/>
</dbReference>
<dbReference type="PROSITE" id="PS51747">
    <property type="entry name" value="CYT_DCMP_DEAMINASES_2"/>
    <property type="match status" value="1"/>
</dbReference>
<keyword evidence="2" id="KW-0479">Metal-binding</keyword>
<comment type="caution">
    <text evidence="6">The sequence shown here is derived from an EMBL/GenBank/DDBJ whole genome shotgun (WGS) entry which is preliminary data.</text>
</comment>
<accession>A0A2H0RFM2</accession>
<dbReference type="Gene3D" id="3.40.140.10">
    <property type="entry name" value="Cytidine Deaminase, domain 2"/>
    <property type="match status" value="1"/>
</dbReference>
<evidence type="ECO:0000256" key="1">
    <source>
        <dbReference type="ARBA" id="ARBA00006576"/>
    </source>
</evidence>
<feature type="domain" description="CMP/dCMP-type deaminase" evidence="5">
    <location>
        <begin position="142"/>
        <end position="280"/>
    </location>
</feature>
<dbReference type="InterPro" id="IPR016193">
    <property type="entry name" value="Cytidine_deaminase-like"/>
</dbReference>
<keyword evidence="3" id="KW-0378">Hydrolase</keyword>
<dbReference type="Proteomes" id="UP000230906">
    <property type="component" value="Unassembled WGS sequence"/>
</dbReference>
<dbReference type="GO" id="GO:0004132">
    <property type="term" value="F:dCMP deaminase activity"/>
    <property type="evidence" value="ECO:0007669"/>
    <property type="project" value="TreeGrafter"/>
</dbReference>
<dbReference type="GO" id="GO:0005737">
    <property type="term" value="C:cytoplasm"/>
    <property type="evidence" value="ECO:0007669"/>
    <property type="project" value="TreeGrafter"/>
</dbReference>
<dbReference type="PANTHER" id="PTHR11086">
    <property type="entry name" value="DEOXYCYTIDYLATE DEAMINASE-RELATED"/>
    <property type="match status" value="1"/>
</dbReference>
<evidence type="ECO:0000256" key="4">
    <source>
        <dbReference type="ARBA" id="ARBA00022833"/>
    </source>
</evidence>
<dbReference type="PANTHER" id="PTHR11086:SF18">
    <property type="entry name" value="DEOXYCYTIDYLATE DEAMINASE"/>
    <property type="match status" value="1"/>
</dbReference>
<reference evidence="6 7" key="1">
    <citation type="submission" date="2017-09" db="EMBL/GenBank/DDBJ databases">
        <title>Depth-based differentiation of microbial function through sediment-hosted aquifers and enrichment of novel symbionts in the deep terrestrial subsurface.</title>
        <authorList>
            <person name="Probst A.J."/>
            <person name="Ladd B."/>
            <person name="Jarett J.K."/>
            <person name="Geller-Mcgrath D.E."/>
            <person name="Sieber C.M."/>
            <person name="Emerson J.B."/>
            <person name="Anantharaman K."/>
            <person name="Thomas B.C."/>
            <person name="Malmstrom R."/>
            <person name="Stieglmeier M."/>
            <person name="Klingl A."/>
            <person name="Woyke T."/>
            <person name="Ryan C.M."/>
            <person name="Banfield J.F."/>
        </authorList>
    </citation>
    <scope>NUCLEOTIDE SEQUENCE [LARGE SCALE GENOMIC DNA]</scope>
    <source>
        <strain evidence="6">CG10_big_fil_rev_8_21_14_0_10_50_13</strain>
    </source>
</reference>
<comment type="similarity">
    <text evidence="1">Belongs to the cytidine and deoxycytidylate deaminase family.</text>
</comment>
<dbReference type="EMBL" id="PCYJ01000028">
    <property type="protein sequence ID" value="PIR45361.1"/>
    <property type="molecule type" value="Genomic_DNA"/>
</dbReference>
<name>A0A2H0RFM2_9BACT</name>
<gene>
    <name evidence="6" type="ORF">COV09_01875</name>
</gene>
<dbReference type="InterPro" id="IPR002125">
    <property type="entry name" value="CMP_dCMP_dom"/>
</dbReference>
<evidence type="ECO:0000259" key="5">
    <source>
        <dbReference type="PROSITE" id="PS51747"/>
    </source>
</evidence>
<evidence type="ECO:0000256" key="2">
    <source>
        <dbReference type="ARBA" id="ARBA00022723"/>
    </source>
</evidence>
<dbReference type="AlphaFoldDB" id="A0A2H0RFM2"/>
<evidence type="ECO:0000313" key="7">
    <source>
        <dbReference type="Proteomes" id="UP000230906"/>
    </source>
</evidence>
<dbReference type="GO" id="GO:0008270">
    <property type="term" value="F:zinc ion binding"/>
    <property type="evidence" value="ECO:0007669"/>
    <property type="project" value="InterPro"/>
</dbReference>
<dbReference type="Pfam" id="PF00383">
    <property type="entry name" value="dCMP_cyt_deam_1"/>
    <property type="match status" value="1"/>
</dbReference>
<sequence>MNIFVGYVPVIHRGYLKLFEELVQELGDYPVYLLDGQLLELESISYLARDVRACTAINIYRMLRQYIRQVIVVSTSEKLVEAVESANKVVMPDEDVSQAVVERYLAAYAEKIEFVSAWLRWDKKSAVSEQAPNPDRQISIEELDRGLINQAYQLAERSSDWWRQVGALAVKDGQVLISAWNRHQPHDFAPYIDGDPRANFDWGERIDLSTAAHAEATIIAKAASRGDLSLAGASVYVTTFPCPGCAISLALTGIKRVYYAEGYSRVDAEEHLKRAGIEIVKVIV</sequence>
<dbReference type="InterPro" id="IPR015517">
    <property type="entry name" value="dCMP_deaminase-rel"/>
</dbReference>
<keyword evidence="4" id="KW-0862">Zinc</keyword>
<evidence type="ECO:0000256" key="3">
    <source>
        <dbReference type="ARBA" id="ARBA00022801"/>
    </source>
</evidence>
<protein>
    <submittedName>
        <fullName evidence="6">Deoxycytidylate deaminase</fullName>
    </submittedName>
</protein>
<dbReference type="SUPFAM" id="SSF53927">
    <property type="entry name" value="Cytidine deaminase-like"/>
    <property type="match status" value="1"/>
</dbReference>
<dbReference type="InterPro" id="IPR016192">
    <property type="entry name" value="APOBEC/CMP_deaminase_Zn-bd"/>
</dbReference>
<evidence type="ECO:0000313" key="6">
    <source>
        <dbReference type="EMBL" id="PIR45361.1"/>
    </source>
</evidence>